<evidence type="ECO:0000256" key="8">
    <source>
        <dbReference type="SAM" id="Phobius"/>
    </source>
</evidence>
<dbReference type="GO" id="GO:0020037">
    <property type="term" value="F:heme binding"/>
    <property type="evidence" value="ECO:0007669"/>
    <property type="project" value="InterPro"/>
</dbReference>
<evidence type="ECO:0000256" key="1">
    <source>
        <dbReference type="ARBA" id="ARBA00001971"/>
    </source>
</evidence>
<dbReference type="Pfam" id="PF00067">
    <property type="entry name" value="p450"/>
    <property type="match status" value="1"/>
</dbReference>
<keyword evidence="7 9" id="KW-0503">Monooxygenase</keyword>
<dbReference type="InterPro" id="IPR017972">
    <property type="entry name" value="Cyt_P450_CS"/>
</dbReference>
<dbReference type="InterPro" id="IPR002401">
    <property type="entry name" value="Cyt_P450_E_grp-I"/>
</dbReference>
<dbReference type="AlphaFoldDB" id="A0A077R351"/>
<keyword evidence="8" id="KW-1133">Transmembrane helix</keyword>
<evidence type="ECO:0000256" key="2">
    <source>
        <dbReference type="ARBA" id="ARBA00010617"/>
    </source>
</evidence>
<dbReference type="InterPro" id="IPR050121">
    <property type="entry name" value="Cytochrome_P450_monoxygenase"/>
</dbReference>
<comment type="similarity">
    <text evidence="2 7">Belongs to the cytochrome P450 family.</text>
</comment>
<dbReference type="EMBL" id="HG529573">
    <property type="protein sequence ID" value="CDI53273.1"/>
    <property type="molecule type" value="Genomic_DNA"/>
</dbReference>
<dbReference type="InterPro" id="IPR001128">
    <property type="entry name" value="Cyt_P450"/>
</dbReference>
<dbReference type="GO" id="GO:0005506">
    <property type="term" value="F:iron ion binding"/>
    <property type="evidence" value="ECO:0007669"/>
    <property type="project" value="InterPro"/>
</dbReference>
<accession>A0A077R351</accession>
<dbReference type="GO" id="GO:0016705">
    <property type="term" value="F:oxidoreductase activity, acting on paired donors, with incorporation or reduction of molecular oxygen"/>
    <property type="evidence" value="ECO:0007669"/>
    <property type="project" value="InterPro"/>
</dbReference>
<protein>
    <submittedName>
        <fullName evidence="9">Related to Benzoate 4-monooxygenase</fullName>
    </submittedName>
</protein>
<keyword evidence="3 6" id="KW-0479">Metal-binding</keyword>
<dbReference type="PANTHER" id="PTHR24305:SF166">
    <property type="entry name" value="CYTOCHROME P450 12A4, MITOCHONDRIAL-RELATED"/>
    <property type="match status" value="1"/>
</dbReference>
<name>A0A077R351_9BASI</name>
<dbReference type="Gene3D" id="1.10.630.10">
    <property type="entry name" value="Cytochrome P450"/>
    <property type="match status" value="1"/>
</dbReference>
<keyword evidence="5 6" id="KW-0408">Iron</keyword>
<evidence type="ECO:0000256" key="6">
    <source>
        <dbReference type="PIRSR" id="PIRSR602401-1"/>
    </source>
</evidence>
<evidence type="ECO:0000256" key="5">
    <source>
        <dbReference type="ARBA" id="ARBA00023004"/>
    </source>
</evidence>
<evidence type="ECO:0000256" key="3">
    <source>
        <dbReference type="ARBA" id="ARBA00022723"/>
    </source>
</evidence>
<comment type="cofactor">
    <cofactor evidence="1 6">
        <name>heme</name>
        <dbReference type="ChEBI" id="CHEBI:30413"/>
    </cofactor>
</comment>
<dbReference type="GO" id="GO:0004497">
    <property type="term" value="F:monooxygenase activity"/>
    <property type="evidence" value="ECO:0007669"/>
    <property type="project" value="UniProtKB-KW"/>
</dbReference>
<dbReference type="SUPFAM" id="SSF48264">
    <property type="entry name" value="Cytochrome P450"/>
    <property type="match status" value="1"/>
</dbReference>
<dbReference type="PROSITE" id="PS00086">
    <property type="entry name" value="CYTOCHROME_P450"/>
    <property type="match status" value="1"/>
</dbReference>
<evidence type="ECO:0000256" key="4">
    <source>
        <dbReference type="ARBA" id="ARBA00023002"/>
    </source>
</evidence>
<feature type="binding site" description="axial binding residue" evidence="6">
    <location>
        <position position="491"/>
    </location>
    <ligand>
        <name>heme</name>
        <dbReference type="ChEBI" id="CHEBI:30413"/>
    </ligand>
    <ligandPart>
        <name>Fe</name>
        <dbReference type="ChEBI" id="CHEBI:18248"/>
    </ligandPart>
</feature>
<keyword evidence="8" id="KW-0812">Transmembrane</keyword>
<dbReference type="InterPro" id="IPR036396">
    <property type="entry name" value="Cyt_P450_sf"/>
</dbReference>
<dbReference type="PANTHER" id="PTHR24305">
    <property type="entry name" value="CYTOCHROME P450"/>
    <property type="match status" value="1"/>
</dbReference>
<dbReference type="CDD" id="cd11060">
    <property type="entry name" value="CYP57A1-like"/>
    <property type="match status" value="1"/>
</dbReference>
<organism evidence="9">
    <name type="scientific">Melanopsichium pennsylvanicum 4</name>
    <dbReference type="NCBI Taxonomy" id="1398559"/>
    <lineage>
        <taxon>Eukaryota</taxon>
        <taxon>Fungi</taxon>
        <taxon>Dikarya</taxon>
        <taxon>Basidiomycota</taxon>
        <taxon>Ustilaginomycotina</taxon>
        <taxon>Ustilaginomycetes</taxon>
        <taxon>Ustilaginales</taxon>
        <taxon>Ustilaginaceae</taxon>
        <taxon>Melanopsichium</taxon>
    </lineage>
</organism>
<keyword evidence="4 7" id="KW-0560">Oxidoreductase</keyword>
<reference evidence="9" key="1">
    <citation type="journal article" date="2014" name="Genome Biol. Evol.">
        <title>Gene Loss Rather Than Gene Gain Is Associated with a Host Jump from Monocots to Dicots in the Smut Fungus Melanopsichium pennsylvanicum.</title>
        <authorList>
            <person name="Sharma R."/>
            <person name="Mishra B."/>
            <person name="Runge F."/>
            <person name="Thines M."/>
        </authorList>
    </citation>
    <scope>NUCLEOTIDE SEQUENCE</scope>
    <source>
        <strain evidence="9">4</strain>
    </source>
</reference>
<sequence>MTTALHTDAVESSLVGVIAKTVFTFLSGLSFLMQLFIGTFIFLSGWMAYNFAISPLSRYPGPLSARLGIPFWRFWHALQGDYASALYVLHQQHGDAVRIGPTHLSFSDPSAMNSIYSLSDGISSKFRKSNFYRSFQVFKAHPSIFSERDPHQHSKRRRAVASAYSMNSLVKLEEYVEDISELLLKRLDELVETQSVVEERIGSKKTRTKAIRIDPWFHYFAMDVVGELAFGQSFNLLHRGKDDEKFLTGVLNLSQWGAVAGCLPLLSSWILWLFPRVTGQPGGKVIGDKTTSRIQTRYAEVEENGGMASRPDMLTNFMNAKDPDTKQKYPMKQVLFLASSVMSAGSDTTATSLTIFFGYLLDNPRCYAKLRREINDAVGCGNLRTPVKYAKGSQLAYLQACIKEALRLSPPISMDLPRYVPQGGAVIGKIPHPIPAGTTVGISPYVLHRNSEAFGADADIYRPERWLEGGEEGRKAMERFNMTFGCGSRACIGKNISLMELSKIIPEIMLKYDIKKPAIDPQEAAHQAMKGAGVNQPFFQGRSAWFLEAHVSYCFLKNRYRLIQLDHN</sequence>
<feature type="transmembrane region" description="Helical" evidence="8">
    <location>
        <begin position="22"/>
        <end position="49"/>
    </location>
</feature>
<evidence type="ECO:0000256" key="7">
    <source>
        <dbReference type="RuleBase" id="RU000461"/>
    </source>
</evidence>
<keyword evidence="8" id="KW-0472">Membrane</keyword>
<dbReference type="PRINTS" id="PR00385">
    <property type="entry name" value="P450"/>
</dbReference>
<keyword evidence="6 7" id="KW-0349">Heme</keyword>
<evidence type="ECO:0000313" key="9">
    <source>
        <dbReference type="EMBL" id="CDI53273.1"/>
    </source>
</evidence>
<dbReference type="PRINTS" id="PR00463">
    <property type="entry name" value="EP450I"/>
</dbReference>
<proteinExistence type="inferred from homology"/>